<comment type="similarity">
    <text evidence="1">Belongs to the thiolase-like superfamily. Beta-ketoacyl-ACP synthases family.</text>
</comment>
<feature type="domain" description="Ketosynthase family 3 (KS3)" evidence="2">
    <location>
        <begin position="1"/>
        <end position="147"/>
    </location>
</feature>
<dbReference type="Proteomes" id="UP000800036">
    <property type="component" value="Unassembled WGS sequence"/>
</dbReference>
<dbReference type="OrthoDB" id="329835at2759"/>
<dbReference type="PANTHER" id="PTHR43775:SF29">
    <property type="entry name" value="ASPERFURANONE POLYKETIDE SYNTHASE AFOG-RELATED"/>
    <property type="match status" value="1"/>
</dbReference>
<dbReference type="SMART" id="SM00825">
    <property type="entry name" value="PKS_KS"/>
    <property type="match status" value="1"/>
</dbReference>
<dbReference type="SUPFAM" id="SSF53901">
    <property type="entry name" value="Thiolase-like"/>
    <property type="match status" value="1"/>
</dbReference>
<sequence>MYLACQGLWVRSGNTDVAIVGAPNPVLSPELNIALSNISFLSTEGKCFSFDHRASGYARGEGFTALVLKPLSKALAAGDNIRALDTYQRAGLDMNVTRYFEAQGTGTAVGDPIEAHAIGKSFRNHRSDTKPLYVGAVKSNIGHLGGC</sequence>
<gene>
    <name evidence="3" type="ORF">BU23DRAFT_570279</name>
</gene>
<dbReference type="Pfam" id="PF02801">
    <property type="entry name" value="Ketoacyl-synt_C"/>
    <property type="match status" value="1"/>
</dbReference>
<reference evidence="3" key="1">
    <citation type="journal article" date="2020" name="Stud. Mycol.">
        <title>101 Dothideomycetes genomes: a test case for predicting lifestyles and emergence of pathogens.</title>
        <authorList>
            <person name="Haridas S."/>
            <person name="Albert R."/>
            <person name="Binder M."/>
            <person name="Bloem J."/>
            <person name="Labutti K."/>
            <person name="Salamov A."/>
            <person name="Andreopoulos B."/>
            <person name="Baker S."/>
            <person name="Barry K."/>
            <person name="Bills G."/>
            <person name="Bluhm B."/>
            <person name="Cannon C."/>
            <person name="Castanera R."/>
            <person name="Culley D."/>
            <person name="Daum C."/>
            <person name="Ezra D."/>
            <person name="Gonzalez J."/>
            <person name="Henrissat B."/>
            <person name="Kuo A."/>
            <person name="Liang C."/>
            <person name="Lipzen A."/>
            <person name="Lutzoni F."/>
            <person name="Magnuson J."/>
            <person name="Mondo S."/>
            <person name="Nolan M."/>
            <person name="Ohm R."/>
            <person name="Pangilinan J."/>
            <person name="Park H.-J."/>
            <person name="Ramirez L."/>
            <person name="Alfaro M."/>
            <person name="Sun H."/>
            <person name="Tritt A."/>
            <person name="Yoshinaga Y."/>
            <person name="Zwiers L.-H."/>
            <person name="Turgeon B."/>
            <person name="Goodwin S."/>
            <person name="Spatafora J."/>
            <person name="Crous P."/>
            <person name="Grigoriev I."/>
        </authorList>
    </citation>
    <scope>NUCLEOTIDE SEQUENCE</scope>
    <source>
        <strain evidence="3">CBS 107.79</strain>
    </source>
</reference>
<evidence type="ECO:0000313" key="3">
    <source>
        <dbReference type="EMBL" id="KAF1971022.1"/>
    </source>
</evidence>
<protein>
    <submittedName>
        <fullName evidence="3">Thiolase-like protein</fullName>
    </submittedName>
</protein>
<dbReference type="GO" id="GO:0044550">
    <property type="term" value="P:secondary metabolite biosynthetic process"/>
    <property type="evidence" value="ECO:0007669"/>
    <property type="project" value="TreeGrafter"/>
</dbReference>
<dbReference type="PROSITE" id="PS52004">
    <property type="entry name" value="KS3_2"/>
    <property type="match status" value="1"/>
</dbReference>
<dbReference type="Pfam" id="PF00109">
    <property type="entry name" value="ketoacyl-synt"/>
    <property type="match status" value="1"/>
</dbReference>
<keyword evidence="1" id="KW-0808">Transferase</keyword>
<dbReference type="CDD" id="cd00833">
    <property type="entry name" value="PKS"/>
    <property type="match status" value="1"/>
</dbReference>
<name>A0A6A5V4N2_9PLEO</name>
<dbReference type="Gene3D" id="3.40.47.10">
    <property type="match status" value="2"/>
</dbReference>
<dbReference type="EMBL" id="ML976696">
    <property type="protein sequence ID" value="KAF1971022.1"/>
    <property type="molecule type" value="Genomic_DNA"/>
</dbReference>
<dbReference type="GO" id="GO:0004312">
    <property type="term" value="F:fatty acid synthase activity"/>
    <property type="evidence" value="ECO:0007669"/>
    <property type="project" value="TreeGrafter"/>
</dbReference>
<accession>A0A6A5V4N2</accession>
<dbReference type="InterPro" id="IPR014030">
    <property type="entry name" value="Ketoacyl_synth_N"/>
</dbReference>
<dbReference type="InterPro" id="IPR016039">
    <property type="entry name" value="Thiolase-like"/>
</dbReference>
<proteinExistence type="inferred from homology"/>
<dbReference type="AlphaFoldDB" id="A0A6A5V4N2"/>
<evidence type="ECO:0000259" key="2">
    <source>
        <dbReference type="PROSITE" id="PS52004"/>
    </source>
</evidence>
<organism evidence="3 4">
    <name type="scientific">Bimuria novae-zelandiae CBS 107.79</name>
    <dbReference type="NCBI Taxonomy" id="1447943"/>
    <lineage>
        <taxon>Eukaryota</taxon>
        <taxon>Fungi</taxon>
        <taxon>Dikarya</taxon>
        <taxon>Ascomycota</taxon>
        <taxon>Pezizomycotina</taxon>
        <taxon>Dothideomycetes</taxon>
        <taxon>Pleosporomycetidae</taxon>
        <taxon>Pleosporales</taxon>
        <taxon>Massarineae</taxon>
        <taxon>Didymosphaeriaceae</taxon>
        <taxon>Bimuria</taxon>
    </lineage>
</organism>
<dbReference type="PANTHER" id="PTHR43775">
    <property type="entry name" value="FATTY ACID SYNTHASE"/>
    <property type="match status" value="1"/>
</dbReference>
<dbReference type="InterPro" id="IPR020841">
    <property type="entry name" value="PKS_Beta-ketoAc_synthase_dom"/>
</dbReference>
<dbReference type="InterPro" id="IPR050091">
    <property type="entry name" value="PKS_NRPS_Biosynth_Enz"/>
</dbReference>
<dbReference type="GO" id="GO:0006633">
    <property type="term" value="P:fatty acid biosynthetic process"/>
    <property type="evidence" value="ECO:0007669"/>
    <property type="project" value="TreeGrafter"/>
</dbReference>
<keyword evidence="4" id="KW-1185">Reference proteome</keyword>
<evidence type="ECO:0000256" key="1">
    <source>
        <dbReference type="RuleBase" id="RU003694"/>
    </source>
</evidence>
<dbReference type="InterPro" id="IPR014031">
    <property type="entry name" value="Ketoacyl_synth_C"/>
</dbReference>
<evidence type="ECO:0000313" key="4">
    <source>
        <dbReference type="Proteomes" id="UP000800036"/>
    </source>
</evidence>